<organism evidence="3 4">
    <name type="scientific">Streptomyces tsukubensis</name>
    <dbReference type="NCBI Taxonomy" id="83656"/>
    <lineage>
        <taxon>Bacteria</taxon>
        <taxon>Bacillati</taxon>
        <taxon>Actinomycetota</taxon>
        <taxon>Actinomycetes</taxon>
        <taxon>Kitasatosporales</taxon>
        <taxon>Streptomycetaceae</taxon>
        <taxon>Streptomyces</taxon>
    </lineage>
</organism>
<dbReference type="EMBL" id="MVFC01000001">
    <property type="protein sequence ID" value="OON83043.1"/>
    <property type="molecule type" value="Genomic_DNA"/>
</dbReference>
<feature type="transmembrane region" description="Helical" evidence="2">
    <location>
        <begin position="83"/>
        <end position="105"/>
    </location>
</feature>
<feature type="transmembrane region" description="Helical" evidence="2">
    <location>
        <begin position="27"/>
        <end position="55"/>
    </location>
</feature>
<feature type="compositionally biased region" description="Pro residues" evidence="1">
    <location>
        <begin position="204"/>
        <end position="216"/>
    </location>
</feature>
<comment type="caution">
    <text evidence="3">The sequence shown here is derived from an EMBL/GenBank/DDBJ whole genome shotgun (WGS) entry which is preliminary data.</text>
</comment>
<keyword evidence="2" id="KW-1133">Transmembrane helix</keyword>
<feature type="transmembrane region" description="Helical" evidence="2">
    <location>
        <begin position="153"/>
        <end position="173"/>
    </location>
</feature>
<protein>
    <submittedName>
        <fullName evidence="3">Uncharacterized protein</fullName>
    </submittedName>
</protein>
<feature type="transmembrane region" description="Helical" evidence="2">
    <location>
        <begin position="111"/>
        <end position="132"/>
    </location>
</feature>
<keyword evidence="2" id="KW-0812">Transmembrane</keyword>
<evidence type="ECO:0000313" key="3">
    <source>
        <dbReference type="EMBL" id="OON83043.1"/>
    </source>
</evidence>
<keyword evidence="4" id="KW-1185">Reference proteome</keyword>
<feature type="region of interest" description="Disordered" evidence="1">
    <location>
        <begin position="200"/>
        <end position="227"/>
    </location>
</feature>
<evidence type="ECO:0000313" key="4">
    <source>
        <dbReference type="Proteomes" id="UP000190539"/>
    </source>
</evidence>
<accession>A0A1V4AHX1</accession>
<reference evidence="3 4" key="1">
    <citation type="submission" date="2017-02" db="EMBL/GenBank/DDBJ databases">
        <title>Draft Genome Sequence of Streptomyces tsukubaensis F601, a Producer of the immunosuppressant tacrolimus FK506.</title>
        <authorList>
            <person name="Zong G."/>
            <person name="Zhong C."/>
            <person name="Fu J."/>
            <person name="Qin R."/>
            <person name="Cao G."/>
        </authorList>
    </citation>
    <scope>NUCLEOTIDE SEQUENCE [LARGE SCALE GENOMIC DNA]</scope>
    <source>
        <strain evidence="3 4">F601</strain>
    </source>
</reference>
<dbReference type="Proteomes" id="UP000190539">
    <property type="component" value="Unassembled WGS sequence"/>
</dbReference>
<dbReference type="AlphaFoldDB" id="A0A1V4AHX1"/>
<sequence>MPAPASADARREPGEIFGARFTLFADMLAVGVATTVASLPLVTAPAAMAAACTVLRESVRDDRPAGFGRYVDELRAQTVARSVAAGLAVIAAAVLLGFDLLLAGAGLPGARAVSCVLAAVAAAGLVVGLRAVSDPELSRGRRAAFLRAAHRAGADLPGSLLVLVAAGVCAVLVWMLPLLAVLAPGALAFAVTAVELRRGAAPRPCDPAPAGSPEPLPSRSRGKDESR</sequence>
<gene>
    <name evidence="3" type="ORF">B1H18_02285</name>
</gene>
<proteinExistence type="predicted"/>
<evidence type="ECO:0000256" key="1">
    <source>
        <dbReference type="SAM" id="MobiDB-lite"/>
    </source>
</evidence>
<name>A0A1V4AHX1_9ACTN</name>
<evidence type="ECO:0000256" key="2">
    <source>
        <dbReference type="SAM" id="Phobius"/>
    </source>
</evidence>
<keyword evidence="2" id="KW-0472">Membrane</keyword>
<dbReference type="STRING" id="83656.B1H18_02285"/>